<dbReference type="Proteomes" id="UP000295764">
    <property type="component" value="Unassembled WGS sequence"/>
</dbReference>
<evidence type="ECO:0000313" key="3">
    <source>
        <dbReference type="EMBL" id="TDN46375.1"/>
    </source>
</evidence>
<feature type="region of interest" description="Disordered" evidence="1">
    <location>
        <begin position="23"/>
        <end position="46"/>
    </location>
</feature>
<keyword evidence="2" id="KW-0732">Signal</keyword>
<protein>
    <submittedName>
        <fullName evidence="3">Uncharacterized protein</fullName>
    </submittedName>
</protein>
<comment type="caution">
    <text evidence="3">The sequence shown here is derived from an EMBL/GenBank/DDBJ whole genome shotgun (WGS) entry which is preliminary data.</text>
</comment>
<accession>A0A4R6DN34</accession>
<evidence type="ECO:0000313" key="4">
    <source>
        <dbReference type="Proteomes" id="UP000295764"/>
    </source>
</evidence>
<sequence>MHIPHAIAAGALVLGLSGAGLASGPAADAAPRSAPEATATASTSAASAFPATEVLRVQRLGPEAIRIQVSSSPFAVVDVTLSDGSTRGLSKVSNQVYGGILPVRTGEEIVVRAANPANGTSAPDLRYVVTD</sequence>
<reference evidence="3 4" key="1">
    <citation type="submission" date="2019-03" db="EMBL/GenBank/DDBJ databases">
        <title>Genomic analyses of the natural microbiome of Caenorhabditis elegans.</title>
        <authorList>
            <person name="Samuel B."/>
        </authorList>
    </citation>
    <scope>NUCLEOTIDE SEQUENCE [LARGE SCALE GENOMIC DNA]</scope>
    <source>
        <strain evidence="3 4">JUb65</strain>
    </source>
</reference>
<proteinExistence type="predicted"/>
<dbReference type="EMBL" id="SNVW01000001">
    <property type="protein sequence ID" value="TDN46375.1"/>
    <property type="molecule type" value="Genomic_DNA"/>
</dbReference>
<gene>
    <name evidence="3" type="ORF">EDF64_101238</name>
</gene>
<evidence type="ECO:0000256" key="2">
    <source>
        <dbReference type="SAM" id="SignalP"/>
    </source>
</evidence>
<dbReference type="AlphaFoldDB" id="A0A4R6DN34"/>
<evidence type="ECO:0000256" key="1">
    <source>
        <dbReference type="SAM" id="MobiDB-lite"/>
    </source>
</evidence>
<feature type="signal peptide" evidence="2">
    <location>
        <begin position="1"/>
        <end position="22"/>
    </location>
</feature>
<name>A0A4R6DN34_9MICO</name>
<dbReference type="RefSeq" id="WP_133518272.1">
    <property type="nucleotide sequence ID" value="NZ_SNVW01000001.1"/>
</dbReference>
<organism evidence="3 4">
    <name type="scientific">Curtobacterium flaccumfaciens</name>
    <dbReference type="NCBI Taxonomy" id="2035"/>
    <lineage>
        <taxon>Bacteria</taxon>
        <taxon>Bacillati</taxon>
        <taxon>Actinomycetota</taxon>
        <taxon>Actinomycetes</taxon>
        <taxon>Micrococcales</taxon>
        <taxon>Microbacteriaceae</taxon>
        <taxon>Curtobacterium</taxon>
    </lineage>
</organism>
<feature type="chain" id="PRO_5038981514" evidence="2">
    <location>
        <begin position="23"/>
        <end position="131"/>
    </location>
</feature>